<organism evidence="5 6">
    <name type="scientific">Trypanosoma conorhini</name>
    <dbReference type="NCBI Taxonomy" id="83891"/>
    <lineage>
        <taxon>Eukaryota</taxon>
        <taxon>Discoba</taxon>
        <taxon>Euglenozoa</taxon>
        <taxon>Kinetoplastea</taxon>
        <taxon>Metakinetoplastina</taxon>
        <taxon>Trypanosomatida</taxon>
        <taxon>Trypanosomatidae</taxon>
        <taxon>Trypanosoma</taxon>
    </lineage>
</organism>
<dbReference type="NCBIfam" id="TIGR01631">
    <property type="entry name" value="Trypano_RHS"/>
    <property type="match status" value="1"/>
</dbReference>
<dbReference type="Pfam" id="PF24466">
    <property type="entry name" value="DUF7578"/>
    <property type="match status" value="1"/>
</dbReference>
<proteinExistence type="predicted"/>
<feature type="domain" description="DUF7578" evidence="4">
    <location>
        <begin position="73"/>
        <end position="131"/>
    </location>
</feature>
<feature type="region of interest" description="Disordered" evidence="1">
    <location>
        <begin position="28"/>
        <end position="49"/>
    </location>
</feature>
<feature type="domain" description="Retrotransposon hot spot protein N-terminal" evidence="3">
    <location>
        <begin position="198"/>
        <end position="300"/>
    </location>
</feature>
<protein>
    <submittedName>
        <fullName evidence="5">Retrotransposon hot spot (RHS) protein</fullName>
    </submittedName>
</protein>
<dbReference type="InterPro" id="IPR006518">
    <property type="entry name" value="Trypano_RHS"/>
</dbReference>
<dbReference type="InterPro" id="IPR052980">
    <property type="entry name" value="Crinkler_effector"/>
</dbReference>
<dbReference type="AlphaFoldDB" id="A0A3R7K379"/>
<dbReference type="InterPro" id="IPR056000">
    <property type="entry name" value="DUF7578"/>
</dbReference>
<reference evidence="5 6" key="1">
    <citation type="journal article" date="2018" name="BMC Genomics">
        <title>Genomic comparison of Trypanosoma conorhini and Trypanosoma rangeli to Trypanosoma cruzi strains of high and low virulence.</title>
        <authorList>
            <person name="Bradwell K.R."/>
            <person name="Koparde V.N."/>
            <person name="Matveyev A.V."/>
            <person name="Serrano M.G."/>
            <person name="Alves J.M."/>
            <person name="Parikh H."/>
            <person name="Huang B."/>
            <person name="Lee V."/>
            <person name="Espinosa-Alvarez O."/>
            <person name="Ortiz P.A."/>
            <person name="Costa-Martins A.G."/>
            <person name="Teixeira M.M."/>
            <person name="Buck G.A."/>
        </authorList>
    </citation>
    <scope>NUCLEOTIDE SEQUENCE [LARGE SCALE GENOMIC DNA]</scope>
    <source>
        <strain evidence="5 6">025E</strain>
    </source>
</reference>
<dbReference type="Proteomes" id="UP000284403">
    <property type="component" value="Unassembled WGS sequence"/>
</dbReference>
<evidence type="ECO:0000259" key="3">
    <source>
        <dbReference type="Pfam" id="PF20445"/>
    </source>
</evidence>
<name>A0A3R7K379_9TRYP</name>
<dbReference type="RefSeq" id="XP_029224088.1">
    <property type="nucleotide sequence ID" value="XM_029375793.1"/>
</dbReference>
<evidence type="ECO:0000259" key="2">
    <source>
        <dbReference type="Pfam" id="PF07999"/>
    </source>
</evidence>
<evidence type="ECO:0000256" key="1">
    <source>
        <dbReference type="SAM" id="MobiDB-lite"/>
    </source>
</evidence>
<evidence type="ECO:0000313" key="6">
    <source>
        <dbReference type="Proteomes" id="UP000284403"/>
    </source>
</evidence>
<dbReference type="PANTHER" id="PTHR33129">
    <property type="entry name" value="PROTEIN KINASE DOMAIN-CONTAINING PROTEIN-RELATED"/>
    <property type="match status" value="1"/>
</dbReference>
<dbReference type="OrthoDB" id="251324at2759"/>
<gene>
    <name evidence="5" type="ORF">Tco025E_08962</name>
</gene>
<dbReference type="EMBL" id="MKKU01000938">
    <property type="protein sequence ID" value="RNE99678.1"/>
    <property type="molecule type" value="Genomic_DNA"/>
</dbReference>
<accession>A0A3R7K379</accession>
<dbReference type="InterPro" id="IPR046836">
    <property type="entry name" value="RHS_C"/>
</dbReference>
<keyword evidence="6" id="KW-1185">Reference proteome</keyword>
<dbReference type="PANTHER" id="PTHR33129:SF3">
    <property type="entry name" value="HOT SPOT (RHS) PROTEIN, PUTATIVE-RELATED"/>
    <property type="match status" value="1"/>
</dbReference>
<dbReference type="Pfam" id="PF07999">
    <property type="entry name" value="RHSP"/>
    <property type="match status" value="1"/>
</dbReference>
<dbReference type="InterPro" id="IPR046835">
    <property type="entry name" value="RHS_N"/>
</dbReference>
<sequence length="769" mass="88339">MSERREEETHAAAESSADAVPRGQWWASYWPTSDSNEPPAQRRRLEEAPARPQWTLESMVEDILMEGNFAFNLTLNDFLRGKFSGRGIVESNEGVLMEEFAADPMRFIHDAELLGTIKASEPYNWVRRVMERKKNNERIIMRDVADLHRKGVLTLKQWGELGAEGMDGTERTRKLDKALHDLRLRTILLQTPTPEGLYESVYNATWSHVVEASDGEWMGMVVKEGKPPFSWKYKEAGGVLENYNEKDQFHPPRPRLMILTSDRGWPYSWRMMEAINNCYITSEVERVWRIVQGDLNGAFVTDDINLIDVRLRLLLGTPGIGKSMNAGSYLLHQLLHYDDKKLQVVVYCFGGELAYVFDKTKKTVAECFGEDNIITVVNELPRRCMNGYVIYDVDETGHGPSDDLPPSTSWGMIVLSCPHENQFEAWRRVMRPRLIIMNCPDESDVKAMCAWETRDRPAQEQADYWKVVEKRIYCVGPILLCVLTEAEYVERFNSTEDAVNSMTSSDVEHCSIMGTGKLWHGESVSHQLIRLVRIKGDIGCEEFLNAPVCEKLWHQAFEKLSTIMEEEELLLLAWRLMDSPLSGALEKCTAPVFILSTFVDAIQYKLEELQPPAWRPRRPCALRVWPSDHPKKSVLLPPLEYKLRKVDVEHGVLYVPAVKSFPLMDAFFFLKSSQKTMVGLQVATSKRRHITTSTVRQFNAYMAEYFNVEDTFALDFLWEIIYVQRAGSVPTPTWQRCGIVQQLNGGQGKAEEKIAAFWNRNVHQYQLEI</sequence>
<dbReference type="Pfam" id="PF20445">
    <property type="entry name" value="RHS_N"/>
    <property type="match status" value="1"/>
</dbReference>
<dbReference type="GeneID" id="40322573"/>
<evidence type="ECO:0000259" key="4">
    <source>
        <dbReference type="Pfam" id="PF24466"/>
    </source>
</evidence>
<comment type="caution">
    <text evidence="5">The sequence shown here is derived from an EMBL/GenBank/DDBJ whole genome shotgun (WGS) entry which is preliminary data.</text>
</comment>
<evidence type="ECO:0000313" key="5">
    <source>
        <dbReference type="EMBL" id="RNE99678.1"/>
    </source>
</evidence>
<feature type="domain" description="Retrotransposon hot spot protein,C-terminal" evidence="2">
    <location>
        <begin position="313"/>
        <end position="609"/>
    </location>
</feature>